<dbReference type="Proteomes" id="UP000503447">
    <property type="component" value="Chromosome"/>
</dbReference>
<name>A0A6M5YKP1_9BACT</name>
<organism evidence="2 3">
    <name type="scientific">Frigoriglobus tundricola</name>
    <dbReference type="NCBI Taxonomy" id="2774151"/>
    <lineage>
        <taxon>Bacteria</taxon>
        <taxon>Pseudomonadati</taxon>
        <taxon>Planctomycetota</taxon>
        <taxon>Planctomycetia</taxon>
        <taxon>Gemmatales</taxon>
        <taxon>Gemmataceae</taxon>
        <taxon>Frigoriglobus</taxon>
    </lineage>
</organism>
<sequence length="120" mass="13260">MTPHATVLKWARPINKAVSRGRVAIRQADARGANPWSEEVGSRLKTRVDHFSRNYFTRPSGRPIPTGQLRQTPAPCNTHNSKPLQHSQKPVLKSAPAIVRRAGGAYVILCYTLSRAGPVR</sequence>
<dbReference type="KEGG" id="ftj:FTUN_2036"/>
<feature type="region of interest" description="Disordered" evidence="1">
    <location>
        <begin position="54"/>
        <end position="90"/>
    </location>
</feature>
<proteinExistence type="predicted"/>
<feature type="compositionally biased region" description="Polar residues" evidence="1">
    <location>
        <begin position="68"/>
        <end position="88"/>
    </location>
</feature>
<protein>
    <submittedName>
        <fullName evidence="2">Uncharacterized protein</fullName>
    </submittedName>
</protein>
<keyword evidence="3" id="KW-1185">Reference proteome</keyword>
<evidence type="ECO:0000313" key="3">
    <source>
        <dbReference type="Proteomes" id="UP000503447"/>
    </source>
</evidence>
<evidence type="ECO:0000313" key="2">
    <source>
        <dbReference type="EMBL" id="QJW94515.1"/>
    </source>
</evidence>
<dbReference type="AlphaFoldDB" id="A0A6M5YKP1"/>
<reference evidence="3" key="1">
    <citation type="submission" date="2020-05" db="EMBL/GenBank/DDBJ databases">
        <title>Frigoriglobus tundricola gen. nov., sp. nov., a psychrotolerant cellulolytic planctomycete of the family Gemmataceae with two divergent copies of 16S rRNA gene.</title>
        <authorList>
            <person name="Kulichevskaya I.S."/>
            <person name="Ivanova A.A."/>
            <person name="Naumoff D.G."/>
            <person name="Beletsky A.V."/>
            <person name="Rijpstra W.I.C."/>
            <person name="Sinninghe Damste J.S."/>
            <person name="Mardanov A.V."/>
            <person name="Ravin N.V."/>
            <person name="Dedysh S.N."/>
        </authorList>
    </citation>
    <scope>NUCLEOTIDE SEQUENCE [LARGE SCALE GENOMIC DNA]</scope>
    <source>
        <strain evidence="3">PL17</strain>
    </source>
</reference>
<dbReference type="EMBL" id="CP053452">
    <property type="protein sequence ID" value="QJW94515.1"/>
    <property type="molecule type" value="Genomic_DNA"/>
</dbReference>
<accession>A0A6M5YKP1</accession>
<evidence type="ECO:0000256" key="1">
    <source>
        <dbReference type="SAM" id="MobiDB-lite"/>
    </source>
</evidence>
<gene>
    <name evidence="2" type="ORF">FTUN_2036</name>
</gene>